<dbReference type="RefSeq" id="WP_053249362.1">
    <property type="nucleotide sequence ID" value="NZ_LGAP01000007.1"/>
</dbReference>
<organism evidence="1 2">
    <name type="scientific">Ensifer adhaerens</name>
    <name type="common">Sinorhizobium morelense</name>
    <dbReference type="NCBI Taxonomy" id="106592"/>
    <lineage>
        <taxon>Bacteria</taxon>
        <taxon>Pseudomonadati</taxon>
        <taxon>Pseudomonadota</taxon>
        <taxon>Alphaproteobacteria</taxon>
        <taxon>Hyphomicrobiales</taxon>
        <taxon>Rhizobiaceae</taxon>
        <taxon>Sinorhizobium/Ensifer group</taxon>
        <taxon>Ensifer</taxon>
    </lineage>
</organism>
<dbReference type="EMBL" id="LGAP01000007">
    <property type="protein sequence ID" value="KOF18406.1"/>
    <property type="molecule type" value="Genomic_DNA"/>
</dbReference>
<dbReference type="AlphaFoldDB" id="A0A0L8BUJ9"/>
<gene>
    <name evidence="1" type="ORF">AC244_13585</name>
</gene>
<accession>A0A0L8BUJ9</accession>
<comment type="caution">
    <text evidence="1">The sequence shown here is derived from an EMBL/GenBank/DDBJ whole genome shotgun (WGS) entry which is preliminary data.</text>
</comment>
<dbReference type="OrthoDB" id="9808866at2"/>
<evidence type="ECO:0000313" key="1">
    <source>
        <dbReference type="EMBL" id="KOF18406.1"/>
    </source>
</evidence>
<sequence length="87" mass="10120">MGDTSTTADHGRIRQWVEARRGRPSRVKGVSDDGILRIDFGEPNETLEPISWEEFFRIFDHNKLLFLHQEQTADGAQSRFNKFVDRS</sequence>
<proteinExistence type="predicted"/>
<evidence type="ECO:0000313" key="2">
    <source>
        <dbReference type="Proteomes" id="UP000037425"/>
    </source>
</evidence>
<reference evidence="2" key="1">
    <citation type="submission" date="2015-07" db="EMBL/GenBank/DDBJ databases">
        <title>Whole genome sequence of an Ensifer adhaerens strain isolated from a cave pool in the Wind Cave National Park.</title>
        <authorList>
            <person name="Eng W.W.H."/>
            <person name="Gan H.M."/>
            <person name="Barton H.A."/>
            <person name="Savka M.A."/>
        </authorList>
    </citation>
    <scope>NUCLEOTIDE SEQUENCE [LARGE SCALE GENOMIC DNA]</scope>
    <source>
        <strain evidence="2">SD006</strain>
    </source>
</reference>
<name>A0A0L8BUJ9_ENSAD</name>
<protein>
    <submittedName>
        <fullName evidence="1">1,4-alpha-glucan branching enzyme</fullName>
    </submittedName>
</protein>
<dbReference type="Proteomes" id="UP000037425">
    <property type="component" value="Unassembled WGS sequence"/>
</dbReference>
<dbReference type="PATRIC" id="fig|106592.7.peg.6949"/>